<dbReference type="InterPro" id="IPR036770">
    <property type="entry name" value="Ankyrin_rpt-contain_sf"/>
</dbReference>
<dbReference type="SUPFAM" id="SSF48403">
    <property type="entry name" value="Ankyrin repeat"/>
    <property type="match status" value="1"/>
</dbReference>
<dbReference type="SUPFAM" id="SSF140860">
    <property type="entry name" value="Pseudo ankyrin repeat-like"/>
    <property type="match status" value="1"/>
</dbReference>
<accession>A0A1Y2HFK0</accession>
<evidence type="ECO:0008006" key="3">
    <source>
        <dbReference type="Google" id="ProtNLM"/>
    </source>
</evidence>
<gene>
    <name evidence="1" type="ORF">BCR44DRAFT_1486609</name>
</gene>
<dbReference type="Gene3D" id="1.25.40.20">
    <property type="entry name" value="Ankyrin repeat-containing domain"/>
    <property type="match status" value="1"/>
</dbReference>
<name>A0A1Y2HFK0_9FUNG</name>
<dbReference type="PANTHER" id="PTHR46586">
    <property type="entry name" value="ANKYRIN REPEAT-CONTAINING PROTEIN"/>
    <property type="match status" value="1"/>
</dbReference>
<keyword evidence="2" id="KW-1185">Reference proteome</keyword>
<dbReference type="Proteomes" id="UP000193411">
    <property type="component" value="Unassembled WGS sequence"/>
</dbReference>
<dbReference type="PANTHER" id="PTHR46586:SF3">
    <property type="entry name" value="ANKYRIN REPEAT-CONTAINING PROTEIN"/>
    <property type="match status" value="1"/>
</dbReference>
<proteinExistence type="predicted"/>
<comment type="caution">
    <text evidence="1">The sequence shown here is derived from an EMBL/GenBank/DDBJ whole genome shotgun (WGS) entry which is preliminary data.</text>
</comment>
<reference evidence="1 2" key="1">
    <citation type="submission" date="2016-07" db="EMBL/GenBank/DDBJ databases">
        <title>Pervasive Adenine N6-methylation of Active Genes in Fungi.</title>
        <authorList>
            <consortium name="DOE Joint Genome Institute"/>
            <person name="Mondo S.J."/>
            <person name="Dannebaum R.O."/>
            <person name="Kuo R.C."/>
            <person name="Labutti K."/>
            <person name="Haridas S."/>
            <person name="Kuo A."/>
            <person name="Salamov A."/>
            <person name="Ahrendt S.R."/>
            <person name="Lipzen A."/>
            <person name="Sullivan W."/>
            <person name="Andreopoulos W.B."/>
            <person name="Clum A."/>
            <person name="Lindquist E."/>
            <person name="Daum C."/>
            <person name="Ramamoorthy G.K."/>
            <person name="Gryganskyi A."/>
            <person name="Culley D."/>
            <person name="Magnuson J.K."/>
            <person name="James T.Y."/>
            <person name="O'Malley M.A."/>
            <person name="Stajich J.E."/>
            <person name="Spatafora J.W."/>
            <person name="Visel A."/>
            <person name="Grigoriev I.V."/>
        </authorList>
    </citation>
    <scope>NUCLEOTIDE SEQUENCE [LARGE SCALE GENOMIC DNA]</scope>
    <source>
        <strain evidence="1 2">PL171</strain>
    </source>
</reference>
<protein>
    <recommendedName>
        <fullName evidence="3">Ankyrin repeat-containing domain protein</fullName>
    </recommendedName>
</protein>
<dbReference type="InterPro" id="IPR052050">
    <property type="entry name" value="SecEffector_AnkRepeat"/>
</dbReference>
<dbReference type="AlphaFoldDB" id="A0A1Y2HFK0"/>
<dbReference type="EMBL" id="MCFL01000036">
    <property type="protein sequence ID" value="ORZ33356.1"/>
    <property type="molecule type" value="Genomic_DNA"/>
</dbReference>
<sequence length="674" mass="75272">MHPSPMKQCNPTSSNLSALNDMSAPPLLELHIIEHTLCLAIRLAACAQPLGTNVGAALSLPLNALPRSLSPSLTRAALTEMPWIDLDSCSRLGTLDLIQFMVNEYTRHRLGRGVRKCRPLQWSSDALKFAASRGHLHVLEWWRKQRQVLISFEWPLIAQAAAKSGRMDVLEWWDANRPPDARLPLLYVYREFGFDLEVLKWWLDRARGQQIDEDDVAMFLGMAVRAGSVDALQWMRDHGYMLDFSVIVREANAHGHIQVLDWVLSTVETRDKMITVCAEYIGKFSSRPLAEKACTSLYLGHWTVNQQLVIDWWISSAPWALFADPLEAKRVAFFCARAGYTPQLFRLLDAQMIKPANDLLIAACESGDLDLVKALHERGCWASLEPRCGCVRSDACPTSSWRMASKSGNVDLLNWLLGIDVVDDLTVPLVSDCVEESTRSLARKCPTDALEAASAAGHVGILDWWLCESGVSLEHTEDAMDNASRFCHIDVLEWWYSASLTHGLELKYSPGALTASVEDNDGESGPQRMQIVRWWLLRGFKFPQGIARYGLSPWPATQDDQHNSVFIMGNAIELDLLLKLGLECGPREPGILNHATSKGHVSVLQFLQSVPTVFNAQDLLSNVSFPSLSQASLSAGASAAVEWWKQVGYFEQFEKVMQAELANYEAVPDDEDDL</sequence>
<dbReference type="OrthoDB" id="548461at2759"/>
<evidence type="ECO:0000313" key="1">
    <source>
        <dbReference type="EMBL" id="ORZ33356.1"/>
    </source>
</evidence>
<organism evidence="1 2">
    <name type="scientific">Catenaria anguillulae PL171</name>
    <dbReference type="NCBI Taxonomy" id="765915"/>
    <lineage>
        <taxon>Eukaryota</taxon>
        <taxon>Fungi</taxon>
        <taxon>Fungi incertae sedis</taxon>
        <taxon>Blastocladiomycota</taxon>
        <taxon>Blastocladiomycetes</taxon>
        <taxon>Blastocladiales</taxon>
        <taxon>Catenariaceae</taxon>
        <taxon>Catenaria</taxon>
    </lineage>
</organism>
<evidence type="ECO:0000313" key="2">
    <source>
        <dbReference type="Proteomes" id="UP000193411"/>
    </source>
</evidence>